<accession>A0A078M0S0</accession>
<name>A0A078M0S0_9STAP</name>
<proteinExistence type="predicted"/>
<dbReference type="RefSeq" id="WP_035807425.1">
    <property type="nucleotide sequence ID" value="NZ_CCSE01000001.1"/>
</dbReference>
<dbReference type="STRING" id="1461582.BN1048_00116"/>
<sequence>MELGLEHSEVRIVDYTDKWADEFEKVKQGLIDSTGLEDERIEHIGSTAIKGMPAKPIIDILVGVNDLNSVDKSLFQCFGKEGFLRLKVERSGEIVLAKFKDDSYQVKTHFIHLVEYRKQLWDDLIFFRDYLNENEEARRQYLNIKEEFLNNKSEGILEYTDFKEAFVKRIISENVDGI</sequence>
<dbReference type="GO" id="GO:0016301">
    <property type="term" value="F:kinase activity"/>
    <property type="evidence" value="ECO:0007669"/>
    <property type="project" value="UniProtKB-KW"/>
</dbReference>
<keyword evidence="2" id="KW-1185">Reference proteome</keyword>
<keyword evidence="1" id="KW-0808">Transferase</keyword>
<dbReference type="InterPro" id="IPR007344">
    <property type="entry name" value="GrpB/CoaE"/>
</dbReference>
<organism evidence="1 2">
    <name type="scientific">Jeotgalicoccus saudimassiliensis</name>
    <dbReference type="NCBI Taxonomy" id="1461582"/>
    <lineage>
        <taxon>Bacteria</taxon>
        <taxon>Bacillati</taxon>
        <taxon>Bacillota</taxon>
        <taxon>Bacilli</taxon>
        <taxon>Bacillales</taxon>
        <taxon>Staphylococcaceae</taxon>
        <taxon>Jeotgalicoccus</taxon>
    </lineage>
</organism>
<gene>
    <name evidence="1" type="ORF">BN1048_00116</name>
</gene>
<keyword evidence="1" id="KW-0418">Kinase</keyword>
<reference evidence="1 2" key="1">
    <citation type="submission" date="2014-07" db="EMBL/GenBank/DDBJ databases">
        <authorList>
            <person name="Urmite Genomes Urmite Genomes"/>
        </authorList>
    </citation>
    <scope>NUCLEOTIDE SEQUENCE [LARGE SCALE GENOMIC DNA]</scope>
    <source>
        <strain evidence="1 2">13MG44_air</strain>
    </source>
</reference>
<evidence type="ECO:0000313" key="2">
    <source>
        <dbReference type="Proteomes" id="UP000044136"/>
    </source>
</evidence>
<dbReference type="OrthoDB" id="9799092at2"/>
<dbReference type="Gene3D" id="3.30.460.10">
    <property type="entry name" value="Beta Polymerase, domain 2"/>
    <property type="match status" value="1"/>
</dbReference>
<dbReference type="SUPFAM" id="SSF81301">
    <property type="entry name" value="Nucleotidyltransferase"/>
    <property type="match status" value="1"/>
</dbReference>
<dbReference type="EMBL" id="CCSE01000001">
    <property type="protein sequence ID" value="CDZ98997.1"/>
    <property type="molecule type" value="Genomic_DNA"/>
</dbReference>
<protein>
    <submittedName>
        <fullName evidence="1">Dephospho-CoA kinase/protein folding accessory domain-containing protein</fullName>
    </submittedName>
</protein>
<dbReference type="AlphaFoldDB" id="A0A078M0S0"/>
<dbReference type="eggNOG" id="COG2320">
    <property type="taxonomic scope" value="Bacteria"/>
</dbReference>
<dbReference type="Proteomes" id="UP000044136">
    <property type="component" value="Unassembled WGS sequence"/>
</dbReference>
<evidence type="ECO:0000313" key="1">
    <source>
        <dbReference type="EMBL" id="CDZ98997.1"/>
    </source>
</evidence>
<dbReference type="InterPro" id="IPR043519">
    <property type="entry name" value="NT_sf"/>
</dbReference>
<dbReference type="PANTHER" id="PTHR34822">
    <property type="entry name" value="GRPB DOMAIN PROTEIN (AFU_ORTHOLOGUE AFUA_1G01530)"/>
    <property type="match status" value="1"/>
</dbReference>
<dbReference type="PANTHER" id="PTHR34822:SF1">
    <property type="entry name" value="GRPB FAMILY PROTEIN"/>
    <property type="match status" value="1"/>
</dbReference>
<dbReference type="HOGENOM" id="CLU_086407_4_1_9"/>
<dbReference type="Pfam" id="PF04229">
    <property type="entry name" value="GrpB"/>
    <property type="match status" value="1"/>
</dbReference>